<dbReference type="PANTHER" id="PTHR44936:SF10">
    <property type="entry name" value="SENSOR PROTEIN RSTB"/>
    <property type="match status" value="1"/>
</dbReference>
<keyword evidence="6" id="KW-0418">Kinase</keyword>
<evidence type="ECO:0000256" key="8">
    <source>
        <dbReference type="SAM" id="Phobius"/>
    </source>
</evidence>
<evidence type="ECO:0000256" key="4">
    <source>
        <dbReference type="ARBA" id="ARBA00022679"/>
    </source>
</evidence>
<keyword evidence="3" id="KW-0597">Phosphoprotein</keyword>
<accession>A0A381YZN9</accession>
<dbReference type="PROSITE" id="PS50109">
    <property type="entry name" value="HIS_KIN"/>
    <property type="match status" value="1"/>
</dbReference>
<dbReference type="InterPro" id="IPR005467">
    <property type="entry name" value="His_kinase_dom"/>
</dbReference>
<feature type="transmembrane region" description="Helical" evidence="8">
    <location>
        <begin position="202"/>
        <end position="221"/>
    </location>
</feature>
<dbReference type="GO" id="GO:0000155">
    <property type="term" value="F:phosphorelay sensor kinase activity"/>
    <property type="evidence" value="ECO:0007669"/>
    <property type="project" value="InterPro"/>
</dbReference>
<dbReference type="SUPFAM" id="SSF55874">
    <property type="entry name" value="ATPase domain of HSP90 chaperone/DNA topoisomerase II/histidine kinase"/>
    <property type="match status" value="1"/>
</dbReference>
<feature type="non-terminal residue" evidence="10">
    <location>
        <position position="1"/>
    </location>
</feature>
<dbReference type="PANTHER" id="PTHR44936">
    <property type="entry name" value="SENSOR PROTEIN CREC"/>
    <property type="match status" value="1"/>
</dbReference>
<dbReference type="InterPro" id="IPR003594">
    <property type="entry name" value="HATPase_dom"/>
</dbReference>
<feature type="domain" description="Histidine kinase" evidence="9">
    <location>
        <begin position="259"/>
        <end position="438"/>
    </location>
</feature>
<dbReference type="InterPro" id="IPR004358">
    <property type="entry name" value="Sig_transdc_His_kin-like_C"/>
</dbReference>
<proteinExistence type="predicted"/>
<dbReference type="EMBL" id="UINC01019478">
    <property type="protein sequence ID" value="SVA82485.1"/>
    <property type="molecule type" value="Genomic_DNA"/>
</dbReference>
<dbReference type="GO" id="GO:0005524">
    <property type="term" value="F:ATP binding"/>
    <property type="evidence" value="ECO:0007669"/>
    <property type="project" value="UniProtKB-KW"/>
</dbReference>
<dbReference type="CDD" id="cd00082">
    <property type="entry name" value="HisKA"/>
    <property type="match status" value="1"/>
</dbReference>
<dbReference type="EC" id="2.7.13.3" evidence="2"/>
<evidence type="ECO:0000256" key="6">
    <source>
        <dbReference type="ARBA" id="ARBA00022777"/>
    </source>
</evidence>
<dbReference type="PRINTS" id="PR00344">
    <property type="entry name" value="BCTRLSENSOR"/>
</dbReference>
<feature type="non-terminal residue" evidence="10">
    <location>
        <position position="438"/>
    </location>
</feature>
<dbReference type="SMART" id="SM00387">
    <property type="entry name" value="HATPase_c"/>
    <property type="match status" value="1"/>
</dbReference>
<dbReference type="InterPro" id="IPR003661">
    <property type="entry name" value="HisK_dim/P_dom"/>
</dbReference>
<keyword evidence="8" id="KW-0472">Membrane</keyword>
<comment type="catalytic activity">
    <reaction evidence="1">
        <text>ATP + protein L-histidine = ADP + protein N-phospho-L-histidine.</text>
        <dbReference type="EC" id="2.7.13.3"/>
    </reaction>
</comment>
<evidence type="ECO:0000256" key="3">
    <source>
        <dbReference type="ARBA" id="ARBA00022553"/>
    </source>
</evidence>
<feature type="transmembrane region" description="Helical" evidence="8">
    <location>
        <begin position="12"/>
        <end position="31"/>
    </location>
</feature>
<dbReference type="GO" id="GO:0005886">
    <property type="term" value="C:plasma membrane"/>
    <property type="evidence" value="ECO:0007669"/>
    <property type="project" value="UniProtKB-SubCell"/>
</dbReference>
<dbReference type="Gene3D" id="1.10.287.130">
    <property type="match status" value="1"/>
</dbReference>
<keyword evidence="8" id="KW-1133">Transmembrane helix</keyword>
<evidence type="ECO:0000256" key="2">
    <source>
        <dbReference type="ARBA" id="ARBA00012438"/>
    </source>
</evidence>
<evidence type="ECO:0000313" key="10">
    <source>
        <dbReference type="EMBL" id="SVA82485.1"/>
    </source>
</evidence>
<reference evidence="10" key="1">
    <citation type="submission" date="2018-05" db="EMBL/GenBank/DDBJ databases">
        <authorList>
            <person name="Lanie J.A."/>
            <person name="Ng W.-L."/>
            <person name="Kazmierczak K.M."/>
            <person name="Andrzejewski T.M."/>
            <person name="Davidsen T.M."/>
            <person name="Wayne K.J."/>
            <person name="Tettelin H."/>
            <person name="Glass J.I."/>
            <person name="Rusch D."/>
            <person name="Podicherti R."/>
            <person name="Tsui H.-C.T."/>
            <person name="Winkler M.E."/>
        </authorList>
    </citation>
    <scope>NUCLEOTIDE SEQUENCE</scope>
</reference>
<dbReference type="AlphaFoldDB" id="A0A381YZN9"/>
<protein>
    <recommendedName>
        <fullName evidence="2">histidine kinase</fullName>
        <ecNumber evidence="2">2.7.13.3</ecNumber>
    </recommendedName>
</protein>
<evidence type="ECO:0000256" key="1">
    <source>
        <dbReference type="ARBA" id="ARBA00000085"/>
    </source>
</evidence>
<keyword evidence="5" id="KW-0547">Nucleotide-binding</keyword>
<dbReference type="InterPro" id="IPR036890">
    <property type="entry name" value="HATPase_C_sf"/>
</dbReference>
<evidence type="ECO:0000259" key="9">
    <source>
        <dbReference type="PROSITE" id="PS50109"/>
    </source>
</evidence>
<dbReference type="Pfam" id="PF00512">
    <property type="entry name" value="HisKA"/>
    <property type="match status" value="1"/>
</dbReference>
<evidence type="ECO:0000256" key="7">
    <source>
        <dbReference type="ARBA" id="ARBA00022840"/>
    </source>
</evidence>
<dbReference type="Gene3D" id="3.30.565.10">
    <property type="entry name" value="Histidine kinase-like ATPase, C-terminal domain"/>
    <property type="match status" value="1"/>
</dbReference>
<keyword evidence="7" id="KW-0067">ATP-binding</keyword>
<keyword evidence="8" id="KW-0812">Transmembrane</keyword>
<dbReference type="Pfam" id="PF02518">
    <property type="entry name" value="HATPase_c"/>
    <property type="match status" value="1"/>
</dbReference>
<sequence>MNSESKSLKTGFQVLTVVSTLLVFGGAIWLAKEQMGGRIREQVLTRYAQELYAISLVHQVTMVESAEAMFMDDASDQLTVYGGVAELSGALGVQLYTADGEFLISSPENIAESSLSAGQLESARSLVPLSVLNHELPVEDVFWEPLLEGISIGQSLTIRGVVMPVHVADEDELLGVAQFLFDGSDALADIDELNNGLFQQGVFIFAAGSSVIALLLSFSFARINRIHRSLVKRTFALKKANQELALSDRTSAVGGVASHLIHGLRNPLAGLRTYLDAEAPDQDDLSSAQSAAKRMEEMVDNIVRTLGENAGSVVYRLSITELLDIFQARIVPIVSEHRVKLTVNGTGVKELDNREGNLILLILENLTQNALEACKQNGRVTVRASETSGVSVIDVSDTGCGLPETMKGALFQPGQTSKEQGSGLGLAISGQLAASMGA</sequence>
<organism evidence="10">
    <name type="scientific">marine metagenome</name>
    <dbReference type="NCBI Taxonomy" id="408172"/>
    <lineage>
        <taxon>unclassified sequences</taxon>
        <taxon>metagenomes</taxon>
        <taxon>ecological metagenomes</taxon>
    </lineage>
</organism>
<dbReference type="InterPro" id="IPR050980">
    <property type="entry name" value="2C_sensor_his_kinase"/>
</dbReference>
<gene>
    <name evidence="10" type="ORF">METZ01_LOCUS135339</name>
</gene>
<name>A0A381YZN9_9ZZZZ</name>
<keyword evidence="4" id="KW-0808">Transferase</keyword>
<evidence type="ECO:0000256" key="5">
    <source>
        <dbReference type="ARBA" id="ARBA00022741"/>
    </source>
</evidence>